<evidence type="ECO:0000256" key="4">
    <source>
        <dbReference type="PIRSR" id="PIRSR005902-1"/>
    </source>
</evidence>
<dbReference type="FunFam" id="3.20.20.140:FF:000005">
    <property type="entry name" value="TatD family hydrolase"/>
    <property type="match status" value="1"/>
</dbReference>
<accession>A0A517WGI3</accession>
<dbReference type="PROSITE" id="PS01137">
    <property type="entry name" value="TATD_1"/>
    <property type="match status" value="1"/>
</dbReference>
<feature type="binding site" evidence="4">
    <location>
        <position position="205"/>
    </location>
    <ligand>
        <name>a divalent metal cation</name>
        <dbReference type="ChEBI" id="CHEBI:60240"/>
        <label>1</label>
    </ligand>
</feature>
<dbReference type="AlphaFoldDB" id="A0A517WGI3"/>
<dbReference type="RefSeq" id="WP_145042144.1">
    <property type="nucleotide sequence ID" value="NZ_CP036347.1"/>
</dbReference>
<sequence length="257" mass="28819">MILFDTHAHLDEEAFHPDRNETVERALEAGVQTILTIGTTADSSQRAVDLAATFPQVYAVVGIQPNYVAQMKPGDWERILTLSTADKVVGIGETGLDRYWDYAPIELQQDYFSKHIQLSRERDLPFVVHCREAEADVVDLLQREAAQAPFKGLMHSFCGTPETAAACLELGMYISFAGMLTFKKNDELRETARLIPLDRLLVETDAPYLAPVPQRGKRNEPAFVKHTCACLAELHDKTPEEMAEITTQNARTLFQLN</sequence>
<dbReference type="GO" id="GO:0046872">
    <property type="term" value="F:metal ion binding"/>
    <property type="evidence" value="ECO:0007669"/>
    <property type="project" value="UniProtKB-KW"/>
</dbReference>
<dbReference type="PANTHER" id="PTHR46124:SF2">
    <property type="entry name" value="D-AMINOACYL-TRNA DEACYLASE"/>
    <property type="match status" value="1"/>
</dbReference>
<dbReference type="CDD" id="cd01310">
    <property type="entry name" value="TatD_DNAse"/>
    <property type="match status" value="1"/>
</dbReference>
<dbReference type="Gene3D" id="3.20.20.140">
    <property type="entry name" value="Metal-dependent hydrolases"/>
    <property type="match status" value="1"/>
</dbReference>
<name>A0A517WGI3_9PLAN</name>
<evidence type="ECO:0000313" key="6">
    <source>
        <dbReference type="Proteomes" id="UP000320722"/>
    </source>
</evidence>
<reference evidence="5 6" key="1">
    <citation type="submission" date="2019-02" db="EMBL/GenBank/DDBJ databases">
        <title>Deep-cultivation of Planctomycetes and their phenomic and genomic characterization uncovers novel biology.</title>
        <authorList>
            <person name="Wiegand S."/>
            <person name="Jogler M."/>
            <person name="Boedeker C."/>
            <person name="Pinto D."/>
            <person name="Vollmers J."/>
            <person name="Rivas-Marin E."/>
            <person name="Kohn T."/>
            <person name="Peeters S.H."/>
            <person name="Heuer A."/>
            <person name="Rast P."/>
            <person name="Oberbeckmann S."/>
            <person name="Bunk B."/>
            <person name="Jeske O."/>
            <person name="Meyerdierks A."/>
            <person name="Storesund J.E."/>
            <person name="Kallscheuer N."/>
            <person name="Luecker S."/>
            <person name="Lage O.M."/>
            <person name="Pohl T."/>
            <person name="Merkel B.J."/>
            <person name="Hornburger P."/>
            <person name="Mueller R.-W."/>
            <person name="Bruemmer F."/>
            <person name="Labrenz M."/>
            <person name="Spormann A.M."/>
            <person name="Op den Camp H."/>
            <person name="Overmann J."/>
            <person name="Amann R."/>
            <person name="Jetten M.S.M."/>
            <person name="Mascher T."/>
            <person name="Medema M.H."/>
            <person name="Devos D.P."/>
            <person name="Kaster A.-K."/>
            <person name="Ovreas L."/>
            <person name="Rohde M."/>
            <person name="Galperin M.Y."/>
            <person name="Jogler C."/>
        </authorList>
    </citation>
    <scope>NUCLEOTIDE SEQUENCE [LARGE SCALE GENOMIC DNA]</scope>
    <source>
        <strain evidence="5 6">V6</strain>
    </source>
</reference>
<keyword evidence="3 5" id="KW-0378">Hydrolase</keyword>
<dbReference type="PIRSF" id="PIRSF005902">
    <property type="entry name" value="DNase_TatD"/>
    <property type="match status" value="1"/>
</dbReference>
<feature type="binding site" evidence="4">
    <location>
        <position position="129"/>
    </location>
    <ligand>
        <name>a divalent metal cation</name>
        <dbReference type="ChEBI" id="CHEBI:60240"/>
        <label>2</label>
    </ligand>
</feature>
<protein>
    <submittedName>
        <fullName evidence="5">Putative deoxyribonuclease YcfH</fullName>
        <ecNumber evidence="5">3.1.21.-</ecNumber>
    </submittedName>
</protein>
<proteinExistence type="inferred from homology"/>
<organism evidence="5 6">
    <name type="scientific">Gimesia chilikensis</name>
    <dbReference type="NCBI Taxonomy" id="2605989"/>
    <lineage>
        <taxon>Bacteria</taxon>
        <taxon>Pseudomonadati</taxon>
        <taxon>Planctomycetota</taxon>
        <taxon>Planctomycetia</taxon>
        <taxon>Planctomycetales</taxon>
        <taxon>Planctomycetaceae</taxon>
        <taxon>Gimesia</taxon>
    </lineage>
</organism>
<dbReference type="InterPro" id="IPR015991">
    <property type="entry name" value="TatD/YcfH-like"/>
</dbReference>
<feature type="binding site" evidence="4">
    <location>
        <position position="9"/>
    </location>
    <ligand>
        <name>a divalent metal cation</name>
        <dbReference type="ChEBI" id="CHEBI:60240"/>
        <label>1</label>
    </ligand>
</feature>
<dbReference type="Proteomes" id="UP000320722">
    <property type="component" value="Chromosome"/>
</dbReference>
<dbReference type="InterPro" id="IPR018228">
    <property type="entry name" value="DNase_TatD-rel_CS"/>
</dbReference>
<evidence type="ECO:0000256" key="2">
    <source>
        <dbReference type="ARBA" id="ARBA00022723"/>
    </source>
</evidence>
<comment type="similarity">
    <text evidence="1">Belongs to the metallo-dependent hydrolases superfamily. TatD-type hydrolase family.</text>
</comment>
<evidence type="ECO:0000256" key="3">
    <source>
        <dbReference type="ARBA" id="ARBA00022801"/>
    </source>
</evidence>
<dbReference type="InterPro" id="IPR001130">
    <property type="entry name" value="TatD-like"/>
</dbReference>
<dbReference type="SUPFAM" id="SSF51556">
    <property type="entry name" value="Metallo-dependent hydrolases"/>
    <property type="match status" value="1"/>
</dbReference>
<dbReference type="PROSITE" id="PS01091">
    <property type="entry name" value="TATD_3"/>
    <property type="match status" value="1"/>
</dbReference>
<feature type="binding site" evidence="4">
    <location>
        <position position="155"/>
    </location>
    <ligand>
        <name>a divalent metal cation</name>
        <dbReference type="ChEBI" id="CHEBI:60240"/>
        <label>2</label>
    </ligand>
</feature>
<gene>
    <name evidence="5" type="primary">ycfH</name>
    <name evidence="5" type="ORF">V6x_40880</name>
</gene>
<evidence type="ECO:0000256" key="1">
    <source>
        <dbReference type="ARBA" id="ARBA00009275"/>
    </source>
</evidence>
<evidence type="ECO:0000313" key="5">
    <source>
        <dbReference type="EMBL" id="QDU04361.1"/>
    </source>
</evidence>
<dbReference type="GO" id="GO:0016788">
    <property type="term" value="F:hydrolase activity, acting on ester bonds"/>
    <property type="evidence" value="ECO:0007669"/>
    <property type="project" value="InterPro"/>
</dbReference>
<dbReference type="NCBIfam" id="TIGR00010">
    <property type="entry name" value="YchF/TatD family DNA exonuclease"/>
    <property type="match status" value="1"/>
</dbReference>
<keyword evidence="2 4" id="KW-0479">Metal-binding</keyword>
<feature type="binding site" evidence="4">
    <location>
        <position position="93"/>
    </location>
    <ligand>
        <name>a divalent metal cation</name>
        <dbReference type="ChEBI" id="CHEBI:60240"/>
        <label>1</label>
    </ligand>
</feature>
<dbReference type="Pfam" id="PF01026">
    <property type="entry name" value="TatD_DNase"/>
    <property type="match status" value="1"/>
</dbReference>
<dbReference type="EC" id="3.1.21.-" evidence="5"/>
<feature type="binding site" evidence="4">
    <location>
        <position position="7"/>
    </location>
    <ligand>
        <name>a divalent metal cation</name>
        <dbReference type="ChEBI" id="CHEBI:60240"/>
        <label>1</label>
    </ligand>
</feature>
<dbReference type="EMBL" id="CP036347">
    <property type="protein sequence ID" value="QDU04361.1"/>
    <property type="molecule type" value="Genomic_DNA"/>
</dbReference>
<dbReference type="PANTHER" id="PTHR46124">
    <property type="entry name" value="D-AMINOACYL-TRNA DEACYLASE"/>
    <property type="match status" value="1"/>
</dbReference>
<dbReference type="GO" id="GO:0005829">
    <property type="term" value="C:cytosol"/>
    <property type="evidence" value="ECO:0007669"/>
    <property type="project" value="TreeGrafter"/>
</dbReference>
<dbReference type="GO" id="GO:0004536">
    <property type="term" value="F:DNA nuclease activity"/>
    <property type="evidence" value="ECO:0007669"/>
    <property type="project" value="InterPro"/>
</dbReference>
<dbReference type="InterPro" id="IPR032466">
    <property type="entry name" value="Metal_Hydrolase"/>
</dbReference>